<reference evidence="1" key="1">
    <citation type="journal article" date="2011" name="Funct. Integr. Genomics">
        <title>Major chimpanzee-specific structural changes in sperm development-associated genes.</title>
        <authorList>
            <person name="Kim R.N."/>
            <person name="Kim D.W."/>
            <person name="Choi S.H."/>
            <person name="Chae S.H."/>
            <person name="Nam S.H."/>
            <person name="Kim D.W."/>
            <person name="Kim A."/>
            <person name="Kang A."/>
            <person name="Park K.H."/>
            <person name="Lee Y.S."/>
            <person name="Hirai M."/>
            <person name="Suzuki Y."/>
            <person name="Sugano S."/>
            <person name="Hashimoto K."/>
            <person name="Kim D.S."/>
            <person name="Park H.S."/>
        </authorList>
    </citation>
    <scope>NUCLEOTIDE SEQUENCE</scope>
    <source>
        <tissue evidence="1">Testis</tissue>
    </source>
</reference>
<sequence length="150" mass="16534">MLLNLQCSDGPEQRSMLSKMSIVQRVRSPGLYRAQQSRAIATSGSCQELLCPATGLASLLWLPQELKPLSRMPFGSGQVSPAELTAGHAVHQPELMCFIIYSHRAPVFFSSRPAGSFPAREEASSTEAHSPRQLTARGIWGRLLLRDTWE</sequence>
<dbReference type="AlphaFoldDB" id="G2HFU0"/>
<evidence type="ECO:0000313" key="1">
    <source>
        <dbReference type="EMBL" id="BAK62598.1"/>
    </source>
</evidence>
<accession>G2HFU0</accession>
<protein>
    <submittedName>
        <fullName evidence="1">Death domain-containing protein CRADD</fullName>
    </submittedName>
</protein>
<organism evidence="1">
    <name type="scientific">Pan troglodytes</name>
    <name type="common">Chimpanzee</name>
    <dbReference type="NCBI Taxonomy" id="9598"/>
    <lineage>
        <taxon>Eukaryota</taxon>
        <taxon>Metazoa</taxon>
        <taxon>Chordata</taxon>
        <taxon>Craniata</taxon>
        <taxon>Vertebrata</taxon>
        <taxon>Euteleostomi</taxon>
        <taxon>Mammalia</taxon>
        <taxon>Eutheria</taxon>
        <taxon>Euarchontoglires</taxon>
        <taxon>Primates</taxon>
        <taxon>Haplorrhini</taxon>
        <taxon>Catarrhini</taxon>
        <taxon>Hominidae</taxon>
        <taxon>Pan</taxon>
    </lineage>
</organism>
<name>G2HFU0_PANTR</name>
<proteinExistence type="evidence at transcript level"/>
<dbReference type="EMBL" id="AK305604">
    <property type="protein sequence ID" value="BAK62598.1"/>
    <property type="molecule type" value="mRNA"/>
</dbReference>